<dbReference type="PANTHER" id="PTHR43289:SF34">
    <property type="entry name" value="SERINE_THREONINE-PROTEIN KINASE YBDM-RELATED"/>
    <property type="match status" value="1"/>
</dbReference>
<evidence type="ECO:0000256" key="5">
    <source>
        <dbReference type="PROSITE-ProRule" id="PRU10141"/>
    </source>
</evidence>
<dbReference type="GO" id="GO:0004674">
    <property type="term" value="F:protein serine/threonine kinase activity"/>
    <property type="evidence" value="ECO:0007669"/>
    <property type="project" value="TreeGrafter"/>
</dbReference>
<dbReference type="InterPro" id="IPR017441">
    <property type="entry name" value="Protein_kinase_ATP_BS"/>
</dbReference>
<proteinExistence type="predicted"/>
<dbReference type="EMBL" id="CP021748">
    <property type="protein sequence ID" value="ARX86559.1"/>
    <property type="molecule type" value="Genomic_DNA"/>
</dbReference>
<evidence type="ECO:0000313" key="7">
    <source>
        <dbReference type="EMBL" id="ARX86559.1"/>
    </source>
</evidence>
<dbReference type="PANTHER" id="PTHR43289">
    <property type="entry name" value="MITOGEN-ACTIVATED PROTEIN KINASE KINASE KINASE 20-RELATED"/>
    <property type="match status" value="1"/>
</dbReference>
<name>A0A1Z1WJL6_9ACTN</name>
<accession>A0A1Z1WJL6</accession>
<dbReference type="Pfam" id="PF00069">
    <property type="entry name" value="Pkinase"/>
    <property type="match status" value="1"/>
</dbReference>
<protein>
    <recommendedName>
        <fullName evidence="6">Protein kinase domain-containing protein</fullName>
    </recommendedName>
</protein>
<keyword evidence="8" id="KW-1185">Reference proteome</keyword>
<evidence type="ECO:0000256" key="3">
    <source>
        <dbReference type="ARBA" id="ARBA00022777"/>
    </source>
</evidence>
<reference evidence="7 8" key="1">
    <citation type="submission" date="2017-05" db="EMBL/GenBank/DDBJ databases">
        <title>Streptomyces alboflavus Genome sequencing and assembly.</title>
        <authorList>
            <person name="Wang Y."/>
            <person name="Du B."/>
            <person name="Ding Y."/>
            <person name="Liu H."/>
            <person name="Hou Q."/>
            <person name="Liu K."/>
            <person name="Wang C."/>
            <person name="Yao L."/>
        </authorList>
    </citation>
    <scope>NUCLEOTIDE SEQUENCE [LARGE SCALE GENOMIC DNA]</scope>
    <source>
        <strain evidence="7 8">MDJK44</strain>
    </source>
</reference>
<organism evidence="7 8">
    <name type="scientific">Streptomyces alboflavus</name>
    <dbReference type="NCBI Taxonomy" id="67267"/>
    <lineage>
        <taxon>Bacteria</taxon>
        <taxon>Bacillati</taxon>
        <taxon>Actinomycetota</taxon>
        <taxon>Actinomycetes</taxon>
        <taxon>Kitasatosporales</taxon>
        <taxon>Streptomycetaceae</taxon>
        <taxon>Streptomyces</taxon>
    </lineage>
</organism>
<dbReference type="InterPro" id="IPR000719">
    <property type="entry name" value="Prot_kinase_dom"/>
</dbReference>
<dbReference type="PROSITE" id="PS00107">
    <property type="entry name" value="PROTEIN_KINASE_ATP"/>
    <property type="match status" value="1"/>
</dbReference>
<evidence type="ECO:0000313" key="8">
    <source>
        <dbReference type="Proteomes" id="UP000195880"/>
    </source>
</evidence>
<feature type="binding site" evidence="5">
    <location>
        <position position="50"/>
    </location>
    <ligand>
        <name>ATP</name>
        <dbReference type="ChEBI" id="CHEBI:30616"/>
    </ligand>
</feature>
<dbReference type="Gene3D" id="3.30.200.20">
    <property type="entry name" value="Phosphorylase Kinase, domain 1"/>
    <property type="match status" value="1"/>
</dbReference>
<sequence length="158" mass="16492">MIGQLRESSPRRIGPYETLARLGAGGMGEVFLARPLELAAYGPGDLVAVKAIRNELATDAVFRRRFRREAEVAAAIRDPYVARLVGSDTDAEQPWLATEYVVGPTLAEAVRGHGPLPAGAVASLGEGLARALAAVHGAGRCTATSSPRTSCSPSTGPR</sequence>
<dbReference type="AlphaFoldDB" id="A0A1Z1WJL6"/>
<dbReference type="OrthoDB" id="4337817at2"/>
<evidence type="ECO:0000256" key="4">
    <source>
        <dbReference type="ARBA" id="ARBA00022840"/>
    </source>
</evidence>
<feature type="domain" description="Protein kinase" evidence="6">
    <location>
        <begin position="16"/>
        <end position="158"/>
    </location>
</feature>
<keyword evidence="3" id="KW-0418">Kinase</keyword>
<gene>
    <name evidence="7" type="ORF">SMD44_06031</name>
</gene>
<dbReference type="PROSITE" id="PS50011">
    <property type="entry name" value="PROTEIN_KINASE_DOM"/>
    <property type="match status" value="1"/>
</dbReference>
<dbReference type="Proteomes" id="UP000195880">
    <property type="component" value="Chromosome"/>
</dbReference>
<dbReference type="GO" id="GO:0005524">
    <property type="term" value="F:ATP binding"/>
    <property type="evidence" value="ECO:0007669"/>
    <property type="project" value="UniProtKB-UniRule"/>
</dbReference>
<evidence type="ECO:0000256" key="2">
    <source>
        <dbReference type="ARBA" id="ARBA00022741"/>
    </source>
</evidence>
<dbReference type="SUPFAM" id="SSF56112">
    <property type="entry name" value="Protein kinase-like (PK-like)"/>
    <property type="match status" value="1"/>
</dbReference>
<dbReference type="InterPro" id="IPR011009">
    <property type="entry name" value="Kinase-like_dom_sf"/>
</dbReference>
<keyword evidence="2 5" id="KW-0547">Nucleotide-binding</keyword>
<evidence type="ECO:0000259" key="6">
    <source>
        <dbReference type="PROSITE" id="PS50011"/>
    </source>
</evidence>
<dbReference type="KEGG" id="salf:SMD44_06031"/>
<keyword evidence="1" id="KW-0808">Transferase</keyword>
<evidence type="ECO:0000256" key="1">
    <source>
        <dbReference type="ARBA" id="ARBA00022679"/>
    </source>
</evidence>
<keyword evidence="4 5" id="KW-0067">ATP-binding</keyword>